<comment type="caution">
    <text evidence="2">The sequence shown here is derived from an EMBL/GenBank/DDBJ whole genome shotgun (WGS) entry which is preliminary data.</text>
</comment>
<evidence type="ECO:0000313" key="2">
    <source>
        <dbReference type="EMBL" id="TFF35935.1"/>
    </source>
</evidence>
<feature type="coiled-coil region" evidence="1">
    <location>
        <begin position="20"/>
        <end position="50"/>
    </location>
</feature>
<keyword evidence="3" id="KW-1185">Reference proteome</keyword>
<accession>A0A4Y8SBB7</accession>
<evidence type="ECO:0000256" key="1">
    <source>
        <dbReference type="SAM" id="Coils"/>
    </source>
</evidence>
<protein>
    <recommendedName>
        <fullName evidence="4">Prevent-host-death protein</fullName>
    </recommendedName>
</protein>
<dbReference type="AlphaFoldDB" id="A0A4Y8SBB7"/>
<name>A0A4Y8SBB7_9SPHI</name>
<reference evidence="2 3" key="1">
    <citation type="journal article" date="2017" name="Int. J. Syst. Evol. Microbiol.">
        <title>Mucilaginibacterpsychrotolerans sp. nov., isolated from peatlands.</title>
        <authorList>
            <person name="Deng Y."/>
            <person name="Shen L."/>
            <person name="Xu B."/>
            <person name="Liu Y."/>
            <person name="Gu Z."/>
            <person name="Liu H."/>
            <person name="Zhou Y."/>
        </authorList>
    </citation>
    <scope>NUCLEOTIDE SEQUENCE [LARGE SCALE GENOMIC DNA]</scope>
    <source>
        <strain evidence="2 3">NH7-4</strain>
    </source>
</reference>
<dbReference type="RefSeq" id="WP_134737943.1">
    <property type="nucleotide sequence ID" value="NZ_SOZE01000018.1"/>
</dbReference>
<evidence type="ECO:0008006" key="4">
    <source>
        <dbReference type="Google" id="ProtNLM"/>
    </source>
</evidence>
<gene>
    <name evidence="2" type="ORF">E2R66_17100</name>
</gene>
<dbReference type="EMBL" id="SOZE01000018">
    <property type="protein sequence ID" value="TFF35935.1"/>
    <property type="molecule type" value="Genomic_DNA"/>
</dbReference>
<evidence type="ECO:0000313" key="3">
    <source>
        <dbReference type="Proteomes" id="UP000297540"/>
    </source>
</evidence>
<sequence length="73" mass="8521">MSVQFLTNAKGEKTSVLVPLKEWDALNKQQEELKKRLEEAELKLRFKQILADAKLFEQGKLKTYPIAELFNEL</sequence>
<keyword evidence="1" id="KW-0175">Coiled coil</keyword>
<organism evidence="2 3">
    <name type="scientific">Mucilaginibacter psychrotolerans</name>
    <dbReference type="NCBI Taxonomy" id="1524096"/>
    <lineage>
        <taxon>Bacteria</taxon>
        <taxon>Pseudomonadati</taxon>
        <taxon>Bacteroidota</taxon>
        <taxon>Sphingobacteriia</taxon>
        <taxon>Sphingobacteriales</taxon>
        <taxon>Sphingobacteriaceae</taxon>
        <taxon>Mucilaginibacter</taxon>
    </lineage>
</organism>
<dbReference type="Proteomes" id="UP000297540">
    <property type="component" value="Unassembled WGS sequence"/>
</dbReference>
<proteinExistence type="predicted"/>